<feature type="transmembrane region" description="Helical" evidence="2">
    <location>
        <begin position="129"/>
        <end position="149"/>
    </location>
</feature>
<proteinExistence type="predicted"/>
<feature type="domain" description="Tim44-like" evidence="4">
    <location>
        <begin position="204"/>
        <end position="351"/>
    </location>
</feature>
<keyword evidence="2" id="KW-0472">Membrane</keyword>
<keyword evidence="3" id="KW-0732">Signal</keyword>
<feature type="chain" id="PRO_5015840449" description="Tim44-like domain-containing protein" evidence="3">
    <location>
        <begin position="17"/>
        <end position="353"/>
    </location>
</feature>
<protein>
    <recommendedName>
        <fullName evidence="4">Tim44-like domain-containing protein</fullName>
    </recommendedName>
</protein>
<name>A0A2W5KJK8_ANCNO</name>
<dbReference type="EMBL" id="QFPN01000003">
    <property type="protein sequence ID" value="PZQ17296.1"/>
    <property type="molecule type" value="Genomic_DNA"/>
</dbReference>
<reference evidence="5 6" key="1">
    <citation type="submission" date="2017-08" db="EMBL/GenBank/DDBJ databases">
        <title>Infants hospitalized years apart are colonized by the same room-sourced microbial strains.</title>
        <authorList>
            <person name="Brooks B."/>
            <person name="Olm M.R."/>
            <person name="Firek B.A."/>
            <person name="Baker R."/>
            <person name="Thomas B.C."/>
            <person name="Morowitz M.J."/>
            <person name="Banfield J.F."/>
        </authorList>
    </citation>
    <scope>NUCLEOTIDE SEQUENCE [LARGE SCALE GENOMIC DNA]</scope>
    <source>
        <strain evidence="5">S2_005_003_R2_43</strain>
    </source>
</reference>
<dbReference type="PANTHER" id="PTHR41542">
    <property type="entry name" value="BLL5807 PROTEIN"/>
    <property type="match status" value="1"/>
</dbReference>
<keyword evidence="2" id="KW-0812">Transmembrane</keyword>
<evidence type="ECO:0000259" key="4">
    <source>
        <dbReference type="SMART" id="SM00978"/>
    </source>
</evidence>
<dbReference type="Gene3D" id="3.10.450.240">
    <property type="match status" value="1"/>
</dbReference>
<dbReference type="InterPro" id="IPR032710">
    <property type="entry name" value="NTF2-like_dom_sf"/>
</dbReference>
<evidence type="ECO:0000313" key="5">
    <source>
        <dbReference type="EMBL" id="PZQ17296.1"/>
    </source>
</evidence>
<organism evidence="5 6">
    <name type="scientific">Ancylobacter novellus</name>
    <name type="common">Thiobacillus novellus</name>
    <dbReference type="NCBI Taxonomy" id="921"/>
    <lineage>
        <taxon>Bacteria</taxon>
        <taxon>Pseudomonadati</taxon>
        <taxon>Pseudomonadota</taxon>
        <taxon>Alphaproteobacteria</taxon>
        <taxon>Hyphomicrobiales</taxon>
        <taxon>Xanthobacteraceae</taxon>
        <taxon>Ancylobacter</taxon>
    </lineage>
</organism>
<feature type="compositionally biased region" description="Low complexity" evidence="1">
    <location>
        <begin position="35"/>
        <end position="45"/>
    </location>
</feature>
<sequence>MRFARFSLRRALAVFAAVLVVGATVIPQDADARAGRSGSFGSRGSKTFNAPPPTATSPGAASMQRSITQPGQPGGVGAPSAASRAGNQGGMFGGRFGGFGAGLMGGLLGAGLFGLLAGNGFFGGLGSMASILGLLIQVGLIIIVARLIMNWMRRRQEPQTAAAGASPYGMGSGGIGQGGMGQGAMGASRDRVDDQSGGRSSYGLGGGYAAGHSAASSDLSLEPSDFDDFERMLTDVQDAWSRQDLSRLRGLATPEMVEMFGEDLAEDASRGVVNKVSGVKLLQGDLAESWSEQGRDYATVAMRYELVDVTEDRATGRVVDGDPHAREEAVELWTFVRSRNGGRWLLSAIQQQG</sequence>
<keyword evidence="2" id="KW-1133">Transmembrane helix</keyword>
<dbReference type="SUPFAM" id="SSF54427">
    <property type="entry name" value="NTF2-like"/>
    <property type="match status" value="1"/>
</dbReference>
<dbReference type="PANTHER" id="PTHR41542:SF1">
    <property type="entry name" value="BLL5807 PROTEIN"/>
    <property type="match status" value="1"/>
</dbReference>
<dbReference type="Proteomes" id="UP000249577">
    <property type="component" value="Unassembled WGS sequence"/>
</dbReference>
<evidence type="ECO:0000313" key="6">
    <source>
        <dbReference type="Proteomes" id="UP000249577"/>
    </source>
</evidence>
<evidence type="ECO:0000256" key="1">
    <source>
        <dbReference type="SAM" id="MobiDB-lite"/>
    </source>
</evidence>
<evidence type="ECO:0000256" key="3">
    <source>
        <dbReference type="SAM" id="SignalP"/>
    </source>
</evidence>
<feature type="region of interest" description="Disordered" evidence="1">
    <location>
        <begin position="32"/>
        <end position="83"/>
    </location>
</feature>
<dbReference type="Pfam" id="PF04280">
    <property type="entry name" value="Tim44"/>
    <property type="match status" value="1"/>
</dbReference>
<comment type="caution">
    <text evidence="5">The sequence shown here is derived from an EMBL/GenBank/DDBJ whole genome shotgun (WGS) entry which is preliminary data.</text>
</comment>
<feature type="region of interest" description="Disordered" evidence="1">
    <location>
        <begin position="179"/>
        <end position="198"/>
    </location>
</feature>
<dbReference type="AlphaFoldDB" id="A0A2W5KJK8"/>
<feature type="transmembrane region" description="Helical" evidence="2">
    <location>
        <begin position="96"/>
        <end position="117"/>
    </location>
</feature>
<feature type="signal peptide" evidence="3">
    <location>
        <begin position="1"/>
        <end position="16"/>
    </location>
</feature>
<dbReference type="InterPro" id="IPR007379">
    <property type="entry name" value="Tim44-like_dom"/>
</dbReference>
<dbReference type="SMART" id="SM00978">
    <property type="entry name" value="Tim44"/>
    <property type="match status" value="1"/>
</dbReference>
<accession>A0A2W5KJK8</accession>
<gene>
    <name evidence="5" type="ORF">DI565_07560</name>
</gene>
<evidence type="ECO:0000256" key="2">
    <source>
        <dbReference type="SAM" id="Phobius"/>
    </source>
</evidence>